<keyword evidence="11 14" id="KW-0413">Isomerase</keyword>
<sequence length="632" mass="71190">MMQVLRDKAQGWIAWVIVGLVGLTFVLYGAGSVFDRGTGASQVVATVNGQKILGGELEGVYQRFMQQTGSQLRNVDSNEVKKELLDSLIQQKALLEATEKMGMSVSPQRVFATLGGLPFLQVDDQFSQEAYVQFLNKNHFTDTEFRKLLQDALVREQLQQSIIPSSFVLANDIQDLAKFMYQTRDFRFVTIAREPFVNAAQVSDEAIKQYYDNHLSEFMTDETLALEYIHLSLANLVDKIQPTDEELQQYYQDNAAHFSEPASVHIAHILISLPKDADEKATKEANTKVEEIQKRLKAGESFETLAKEFSDDKESAKVGGDLAWLTPGEMFPDFEKAAFALDKTGQVSEPLKTQYGIHIIKLLERKDEKLKPFADVKKEVIAQYKRQAAEEQFINLADELNGLAYDYPDSLAQANDKLKLPIQKTEEFTKAQGPKETLLQNPQVFTAAWSANVKENKNNSDLIKVDDQNYIVVRAASYTPAKQKSLEDSKASIKALLIAKESDEKVKEKAEKLLADLKKADEGQMSSIMGDLVWQEKQDVKRNVKDTQHQPIVQAAFTLPRNSEKERSIKAVPLPNGDYALVWVTAVKDGEPSSLSEEEKETYQAQLSKHMGELEFALYASYVYKEAKVKIK</sequence>
<keyword evidence="11" id="KW-0697">Rotamase</keyword>
<comment type="similarity">
    <text evidence="8">Belongs to the PpiD chaperone family.</text>
</comment>
<reference evidence="14" key="1">
    <citation type="submission" date="2015-09" db="EMBL/GenBank/DDBJ databases">
        <title>Draft Genome Sequences of Two Novel Amoeba-resistant Intranuclear Bacteria, Candidatus Berkiella cookevillensis and Candidatus Berkiella aquae.</title>
        <authorList>
            <person name="Mehari Y.T."/>
            <person name="Arivett B.A."/>
            <person name="Farone A.L."/>
            <person name="Gunderson J.H."/>
            <person name="Farone M.B."/>
        </authorList>
    </citation>
    <scope>NUCLEOTIDE SEQUENCE [LARGE SCALE GENOMIC DNA]</scope>
    <source>
        <strain evidence="14">HT99</strain>
    </source>
</reference>
<feature type="transmembrane region" description="Helical" evidence="12">
    <location>
        <begin position="12"/>
        <end position="31"/>
    </location>
</feature>
<keyword evidence="2" id="KW-1003">Cell membrane</keyword>
<dbReference type="EMBL" id="LKAJ02000001">
    <property type="protein sequence ID" value="MCS5711723.1"/>
    <property type="molecule type" value="Genomic_DNA"/>
</dbReference>
<accession>A0A0Q9YII9</accession>
<organism evidence="14">
    <name type="scientific">Candidatus Berkiella aquae</name>
    <dbReference type="NCBI Taxonomy" id="295108"/>
    <lineage>
        <taxon>Bacteria</taxon>
        <taxon>Pseudomonadati</taxon>
        <taxon>Pseudomonadota</taxon>
        <taxon>Gammaproteobacteria</taxon>
        <taxon>Candidatus Berkiellales</taxon>
        <taxon>Candidatus Berkiellaceae</taxon>
        <taxon>Candidatus Berkiella</taxon>
    </lineage>
</organism>
<evidence type="ECO:0000256" key="8">
    <source>
        <dbReference type="ARBA" id="ARBA00038408"/>
    </source>
</evidence>
<keyword evidence="3" id="KW-0997">Cell inner membrane</keyword>
<dbReference type="AlphaFoldDB" id="A0A0Q9YII9"/>
<evidence type="ECO:0000256" key="3">
    <source>
        <dbReference type="ARBA" id="ARBA00022519"/>
    </source>
</evidence>
<reference evidence="15" key="3">
    <citation type="submission" date="2021-06" db="EMBL/GenBank/DDBJ databases">
        <title>Genomic Description and Analysis of Intracellular Bacteria, Candidatus Berkiella cookevillensis and Candidatus Berkiella aquae.</title>
        <authorList>
            <person name="Kidane D.T."/>
            <person name="Mehari Y.T."/>
            <person name="Rice F.C."/>
            <person name="Arivett B.A."/>
            <person name="Farone A.L."/>
            <person name="Berk S.G."/>
            <person name="Farone M.B."/>
        </authorList>
    </citation>
    <scope>NUCLEOTIDE SEQUENCE</scope>
    <source>
        <strain evidence="15">HT99</strain>
    </source>
</reference>
<dbReference type="Gene3D" id="3.10.50.40">
    <property type="match status" value="1"/>
</dbReference>
<protein>
    <recommendedName>
        <fullName evidence="9">Periplasmic chaperone PpiD</fullName>
    </recommendedName>
    <alternativeName>
        <fullName evidence="10">Periplasmic folding chaperone</fullName>
    </alternativeName>
</protein>
<dbReference type="OrthoDB" id="9812372at2"/>
<dbReference type="EMBL" id="LKAJ01000012">
    <property type="protein sequence ID" value="KRG20415.1"/>
    <property type="molecule type" value="Genomic_DNA"/>
</dbReference>
<feature type="domain" description="PpiC" evidence="13">
    <location>
        <begin position="261"/>
        <end position="364"/>
    </location>
</feature>
<keyword evidence="5 12" id="KW-1133">Transmembrane helix</keyword>
<evidence type="ECO:0000313" key="15">
    <source>
        <dbReference type="EMBL" id="MCS5711723.1"/>
    </source>
</evidence>
<evidence type="ECO:0000313" key="16">
    <source>
        <dbReference type="Proteomes" id="UP000051497"/>
    </source>
</evidence>
<evidence type="ECO:0000256" key="12">
    <source>
        <dbReference type="SAM" id="Phobius"/>
    </source>
</evidence>
<evidence type="ECO:0000256" key="4">
    <source>
        <dbReference type="ARBA" id="ARBA00022692"/>
    </source>
</evidence>
<dbReference type="PANTHER" id="PTHR47529:SF1">
    <property type="entry name" value="PERIPLASMIC CHAPERONE PPID"/>
    <property type="match status" value="1"/>
</dbReference>
<evidence type="ECO:0000256" key="6">
    <source>
        <dbReference type="ARBA" id="ARBA00023136"/>
    </source>
</evidence>
<dbReference type="PANTHER" id="PTHR47529">
    <property type="entry name" value="PEPTIDYL-PROLYL CIS-TRANS ISOMERASE D"/>
    <property type="match status" value="1"/>
</dbReference>
<evidence type="ECO:0000259" key="13">
    <source>
        <dbReference type="PROSITE" id="PS50198"/>
    </source>
</evidence>
<evidence type="ECO:0000256" key="1">
    <source>
        <dbReference type="ARBA" id="ARBA00004382"/>
    </source>
</evidence>
<gene>
    <name evidence="14" type="primary">ppiD</name>
    <name evidence="15" type="ORF">HT99x_009770</name>
    <name evidence="14" type="ORF">HT99x_02511</name>
</gene>
<keyword evidence="4 12" id="KW-0812">Transmembrane</keyword>
<evidence type="ECO:0000313" key="14">
    <source>
        <dbReference type="EMBL" id="KRG20415.1"/>
    </source>
</evidence>
<evidence type="ECO:0000256" key="11">
    <source>
        <dbReference type="PROSITE-ProRule" id="PRU00278"/>
    </source>
</evidence>
<reference evidence="15" key="2">
    <citation type="journal article" date="2016" name="Genome Announc.">
        <title>Draft Genome Sequences of Two Novel Amoeba-Resistant Intranuclear Bacteria, 'Candidatus Berkiella cookevillensis' and 'Candidatus Berkiella aquae'.</title>
        <authorList>
            <person name="Mehari Y.T."/>
            <person name="Arivett B.A."/>
            <person name="Farone A.L."/>
            <person name="Gunderson J.H."/>
            <person name="Farone M.B."/>
        </authorList>
    </citation>
    <scope>NUCLEOTIDE SEQUENCE</scope>
    <source>
        <strain evidence="15">HT99</strain>
    </source>
</reference>
<proteinExistence type="inferred from homology"/>
<dbReference type="Proteomes" id="UP000051497">
    <property type="component" value="Unassembled WGS sequence"/>
</dbReference>
<keyword evidence="6 12" id="KW-0472">Membrane</keyword>
<dbReference type="RefSeq" id="WP_075067125.1">
    <property type="nucleotide sequence ID" value="NZ_LKAJ02000001.1"/>
</dbReference>
<dbReference type="PROSITE" id="PS50198">
    <property type="entry name" value="PPIC_PPIASE_2"/>
    <property type="match status" value="1"/>
</dbReference>
<dbReference type="STRING" id="295108.HT99x_02511"/>
<name>A0A0Q9YII9_9GAMM</name>
<keyword evidence="16" id="KW-1185">Reference proteome</keyword>
<dbReference type="Pfam" id="PF13624">
    <property type="entry name" value="SurA_N_3"/>
    <property type="match status" value="1"/>
</dbReference>
<dbReference type="InterPro" id="IPR046357">
    <property type="entry name" value="PPIase_dom_sf"/>
</dbReference>
<evidence type="ECO:0000256" key="2">
    <source>
        <dbReference type="ARBA" id="ARBA00022475"/>
    </source>
</evidence>
<dbReference type="InterPro" id="IPR052029">
    <property type="entry name" value="PpiD_chaperone"/>
</dbReference>
<comment type="caution">
    <text evidence="14">The sequence shown here is derived from an EMBL/GenBank/DDBJ whole genome shotgun (WGS) entry which is preliminary data.</text>
</comment>
<dbReference type="GO" id="GO:0003755">
    <property type="term" value="F:peptidyl-prolyl cis-trans isomerase activity"/>
    <property type="evidence" value="ECO:0007669"/>
    <property type="project" value="UniProtKB-KW"/>
</dbReference>
<dbReference type="Gene3D" id="1.10.4030.10">
    <property type="entry name" value="Porin chaperone SurA, peptide-binding domain"/>
    <property type="match status" value="1"/>
</dbReference>
<dbReference type="InterPro" id="IPR000297">
    <property type="entry name" value="PPIase_PpiC"/>
</dbReference>
<evidence type="ECO:0000256" key="10">
    <source>
        <dbReference type="ARBA" id="ARBA00042775"/>
    </source>
</evidence>
<dbReference type="SUPFAM" id="SSF54534">
    <property type="entry name" value="FKBP-like"/>
    <property type="match status" value="1"/>
</dbReference>
<dbReference type="InterPro" id="IPR027304">
    <property type="entry name" value="Trigger_fact/SurA_dom_sf"/>
</dbReference>
<dbReference type="Pfam" id="PF00639">
    <property type="entry name" value="Rotamase"/>
    <property type="match status" value="1"/>
</dbReference>
<evidence type="ECO:0000256" key="5">
    <source>
        <dbReference type="ARBA" id="ARBA00022989"/>
    </source>
</evidence>
<keyword evidence="7" id="KW-0143">Chaperone</keyword>
<evidence type="ECO:0000256" key="7">
    <source>
        <dbReference type="ARBA" id="ARBA00023186"/>
    </source>
</evidence>
<dbReference type="GO" id="GO:0005886">
    <property type="term" value="C:plasma membrane"/>
    <property type="evidence" value="ECO:0007669"/>
    <property type="project" value="UniProtKB-SubCell"/>
</dbReference>
<comment type="subcellular location">
    <subcellularLocation>
        <location evidence="1">Cell inner membrane</location>
        <topology evidence="1">Single-pass type II membrane protein</topology>
        <orientation evidence="1">Periplasmic side</orientation>
    </subcellularLocation>
</comment>
<evidence type="ECO:0000256" key="9">
    <source>
        <dbReference type="ARBA" id="ARBA00040743"/>
    </source>
</evidence>
<dbReference type="SUPFAM" id="SSF109998">
    <property type="entry name" value="Triger factor/SurA peptide-binding domain-like"/>
    <property type="match status" value="1"/>
</dbReference>